<dbReference type="KEGG" id="nmu:Nmul_A2773"/>
<reference evidence="3" key="1">
    <citation type="submission" date="2005-08" db="EMBL/GenBank/DDBJ databases">
        <title>Complete sequence of chromosome 1 of Nitrosospira multiformis ATCC 25196.</title>
        <authorList>
            <person name="Copeland A."/>
            <person name="Lucas S."/>
            <person name="Lapidus A."/>
            <person name="Barry K."/>
            <person name="Detter J.C."/>
            <person name="Glavina T."/>
            <person name="Hammon N."/>
            <person name="Israni S."/>
            <person name="Pitluck S."/>
            <person name="Chain P."/>
            <person name="Malfatti S."/>
            <person name="Shin M."/>
            <person name="Vergez L."/>
            <person name="Schmutz J."/>
            <person name="Larimer F."/>
            <person name="Land M."/>
            <person name="Hauser L."/>
            <person name="Kyrpides N."/>
            <person name="Lykidis A."/>
            <person name="Richardson P."/>
        </authorList>
    </citation>
    <scope>NUCLEOTIDE SEQUENCE [LARGE SCALE GENOMIC DNA]</scope>
    <source>
        <strain evidence="3">ATCC 25196 / NCIMB 11849 / C 71</strain>
    </source>
</reference>
<reference evidence="1 3" key="3">
    <citation type="journal article" date="2008" name="Appl. Environ. Microbiol.">
        <title>Complete genome sequence of Nitrosospira multiformis, an ammonia-oxidizing bacterium from the soil environment.</title>
        <authorList>
            <person name="Norton J.M."/>
            <person name="Klotz M.G."/>
            <person name="Stein L.Y."/>
            <person name="Arp D.J."/>
            <person name="Bottomley P.J."/>
            <person name="Chain P.S."/>
            <person name="Hauser L.J."/>
            <person name="Land M.L."/>
            <person name="Larimer F.W."/>
            <person name="Shin M.W."/>
            <person name="Starkenburg S.R."/>
        </authorList>
    </citation>
    <scope>NUCLEOTIDE SEQUENCE [LARGE SCALE GENOMIC DNA]</scope>
    <source>
        <strain evidence="1">ATCC 25196</strain>
        <strain evidence="3">ATCC 25196 / NCIMB 11849 / C 71</strain>
    </source>
</reference>
<dbReference type="EMBL" id="CP000103">
    <property type="protein sequence ID" value="ABB76060.1"/>
    <property type="molecule type" value="Genomic_DNA"/>
</dbReference>
<dbReference type="AlphaFoldDB" id="Q2Y5B1"/>
<gene>
    <name evidence="1" type="ordered locus">Nmul_A2773</name>
    <name evidence="2" type="ORF">SAMN05216403_1227</name>
</gene>
<name>Q2Y5B1_NITMU</name>
<organism evidence="1 3">
    <name type="scientific">Nitrosospira multiformis (strain ATCC 25196 / NCIMB 11849 / C 71)</name>
    <dbReference type="NCBI Taxonomy" id="323848"/>
    <lineage>
        <taxon>Bacteria</taxon>
        <taxon>Pseudomonadati</taxon>
        <taxon>Pseudomonadota</taxon>
        <taxon>Betaproteobacteria</taxon>
        <taxon>Nitrosomonadales</taxon>
        <taxon>Nitrosomonadaceae</taxon>
        <taxon>Nitrosospira</taxon>
    </lineage>
</organism>
<reference evidence="1" key="2">
    <citation type="submission" date="2005-08" db="EMBL/GenBank/DDBJ databases">
        <title>Complete sequence of Chromosome 1 of Nitrosospira multiformis ATCC 25196.</title>
        <authorList>
            <consortium name="US DOE Joint Genome Institute"/>
            <person name="Copeland A."/>
            <person name="Lucas S."/>
            <person name="Lapidus A."/>
            <person name="Barry K."/>
            <person name="Detter J.C."/>
            <person name="Glavina T."/>
            <person name="Hammon N."/>
            <person name="Israni S."/>
            <person name="Pitluck S."/>
            <person name="Chain P."/>
            <person name="Malfatti S."/>
            <person name="Shin M."/>
            <person name="Vergez L."/>
            <person name="Schmutz J."/>
            <person name="Larimer F."/>
            <person name="Land M."/>
            <person name="Hauser L."/>
            <person name="Kyrpides N."/>
            <person name="Lykidis A."/>
            <person name="Richardson P."/>
        </authorList>
    </citation>
    <scope>NUCLEOTIDE SEQUENCE</scope>
    <source>
        <strain evidence="1">ATCC 25196</strain>
    </source>
</reference>
<keyword evidence="3" id="KW-1185">Reference proteome</keyword>
<reference evidence="2 4" key="4">
    <citation type="submission" date="2016-10" db="EMBL/GenBank/DDBJ databases">
        <authorList>
            <person name="de Groot N.N."/>
        </authorList>
    </citation>
    <scope>NUCLEOTIDE SEQUENCE [LARGE SCALE GENOMIC DNA]</scope>
    <source>
        <strain evidence="2 4">Nl13</strain>
    </source>
</reference>
<accession>Q2Y5B1</accession>
<evidence type="ECO:0000313" key="4">
    <source>
        <dbReference type="Proteomes" id="UP000236751"/>
    </source>
</evidence>
<protein>
    <submittedName>
        <fullName evidence="1">Uncharacterized protein</fullName>
    </submittedName>
</protein>
<evidence type="ECO:0000313" key="2">
    <source>
        <dbReference type="EMBL" id="SEG01147.1"/>
    </source>
</evidence>
<proteinExistence type="predicted"/>
<evidence type="ECO:0000313" key="3">
    <source>
        <dbReference type="Proteomes" id="UP000002718"/>
    </source>
</evidence>
<dbReference type="HOGENOM" id="CLU_2570335_0_0_4"/>
<evidence type="ECO:0000313" key="1">
    <source>
        <dbReference type="EMBL" id="ABB76060.1"/>
    </source>
</evidence>
<sequence>MGFERATGGIVFAPLLDRTLLVKAAGGLMTVAHHAARRFGHSATDDAQLAAGSSSLFLNRFGTWLLGVIPSPFDFSLRISH</sequence>
<dbReference type="EMBL" id="FNVK01000022">
    <property type="protein sequence ID" value="SEG01147.1"/>
    <property type="molecule type" value="Genomic_DNA"/>
</dbReference>
<dbReference type="Proteomes" id="UP000002718">
    <property type="component" value="Chromosome"/>
</dbReference>
<dbReference type="Proteomes" id="UP000236751">
    <property type="component" value="Unassembled WGS sequence"/>
</dbReference>